<dbReference type="AlphaFoldDB" id="A0A450SJT1"/>
<name>A0A450SJT1_9GAMM</name>
<sequence length="376" mass="39551">MQLLDETLSAIIPGSESWRIRARERLDRLAMPHWALGRLMDLAVDLAGMTRSLQPPLRRKAVVVMAADHGVAAEGVSNYPQDVTWQMMANFVHRGASINALAGQAGADVRVVDMGVARGTDDLARSGAILSLSVAPGTANIATGPAMTRTQALTCLENGIRLARRLVEEEGYDLLGVGEMGIGNTTPSSALIAALCGQSAAAVTGHGTGIDDRQWRHKVAVIETALRVNYPGVNHPDANHPRTNRLEIGQPIREDGLDTLAKLGGFEIGGIAGVILGAAARKKPVLIDGLISSAGALIAQRLAPAAVDYLIAAHRSVERGHLIALEHLGKEPLLDLGLRLGEGTGAALAMNLVEAAGRVLSEVKTFAEAEISGEKY</sequence>
<evidence type="ECO:0000256" key="7">
    <source>
        <dbReference type="ARBA" id="ARBA00022679"/>
    </source>
</evidence>
<reference evidence="12" key="1">
    <citation type="submission" date="2019-02" db="EMBL/GenBank/DDBJ databases">
        <authorList>
            <person name="Gruber-Vodicka R. H."/>
            <person name="Seah K. B. B."/>
        </authorList>
    </citation>
    <scope>NUCLEOTIDE SEQUENCE</scope>
    <source>
        <strain evidence="11">BECK_BZ163</strain>
        <strain evidence="13">BECK_BZ164</strain>
        <strain evidence="12">BECK_BZ165</strain>
    </source>
</reference>
<keyword evidence="7 10" id="KW-0808">Transferase</keyword>
<comment type="pathway">
    <text evidence="1 10">Nucleoside biosynthesis; alpha-ribazole biosynthesis; alpha-ribazole from 5,6-dimethylbenzimidazole: step 1/2.</text>
</comment>
<dbReference type="PANTHER" id="PTHR43463:SF1">
    <property type="entry name" value="NICOTINATE-NUCLEOTIDE--DIMETHYLBENZIMIDAZOLE PHOSPHORIBOSYLTRANSFERASE"/>
    <property type="match status" value="1"/>
</dbReference>
<evidence type="ECO:0000256" key="6">
    <source>
        <dbReference type="ARBA" id="ARBA00022676"/>
    </source>
</evidence>
<comment type="similarity">
    <text evidence="2 10">Belongs to the CobT family.</text>
</comment>
<proteinExistence type="inferred from homology"/>
<dbReference type="EMBL" id="CAADEZ010000018">
    <property type="protein sequence ID" value="VFJ44581.1"/>
    <property type="molecule type" value="Genomic_DNA"/>
</dbReference>
<dbReference type="InterPro" id="IPR023195">
    <property type="entry name" value="Nict_dMeBzImd_PRibTrfase_N"/>
</dbReference>
<dbReference type="InterPro" id="IPR003200">
    <property type="entry name" value="Nict_dMeBzImd_PRibTrfase"/>
</dbReference>
<accession>A0A450SJT1</accession>
<evidence type="ECO:0000256" key="4">
    <source>
        <dbReference type="ARBA" id="ARBA00015486"/>
    </source>
</evidence>
<evidence type="ECO:0000256" key="5">
    <source>
        <dbReference type="ARBA" id="ARBA00022573"/>
    </source>
</evidence>
<gene>
    <name evidence="10" type="primary">cobT</name>
    <name evidence="11" type="ORF">BECKFM1743A_GA0114220_1001823</name>
    <name evidence="13" type="ORF">BECKFM1743B_GA0114221_1011915</name>
    <name evidence="12" type="ORF">BECKFM1743C_GA0114222_1012714</name>
</gene>
<protein>
    <recommendedName>
        <fullName evidence="4 10">Nicotinate-nucleotide--dimethylbenzimidazole phosphoribosyltransferase</fullName>
        <shortName evidence="10">NN:DBI PRT</shortName>
        <ecNumber evidence="3 10">2.4.2.21</ecNumber>
    </recommendedName>
    <alternativeName>
        <fullName evidence="8 10">N(1)-alpha-phosphoribosyltransferase</fullName>
    </alternativeName>
</protein>
<comment type="catalytic activity">
    <reaction evidence="9 10">
        <text>5,6-dimethylbenzimidazole + nicotinate beta-D-ribonucleotide = alpha-ribazole 5'-phosphate + nicotinate + H(+)</text>
        <dbReference type="Rhea" id="RHEA:11196"/>
        <dbReference type="ChEBI" id="CHEBI:15378"/>
        <dbReference type="ChEBI" id="CHEBI:15890"/>
        <dbReference type="ChEBI" id="CHEBI:32544"/>
        <dbReference type="ChEBI" id="CHEBI:57502"/>
        <dbReference type="ChEBI" id="CHEBI:57918"/>
        <dbReference type="EC" id="2.4.2.21"/>
    </reaction>
</comment>
<dbReference type="GO" id="GO:0009236">
    <property type="term" value="P:cobalamin biosynthetic process"/>
    <property type="evidence" value="ECO:0007669"/>
    <property type="project" value="UniProtKB-KW"/>
</dbReference>
<evidence type="ECO:0000256" key="3">
    <source>
        <dbReference type="ARBA" id="ARBA00011991"/>
    </source>
</evidence>
<evidence type="ECO:0000313" key="12">
    <source>
        <dbReference type="EMBL" id="VFJ53715.1"/>
    </source>
</evidence>
<dbReference type="InterPro" id="IPR017846">
    <property type="entry name" value="Nict_dMeBzImd_PRibTrfase_bact"/>
</dbReference>
<dbReference type="GO" id="GO:0008939">
    <property type="term" value="F:nicotinate-nucleotide-dimethylbenzimidazole phosphoribosyltransferase activity"/>
    <property type="evidence" value="ECO:0007669"/>
    <property type="project" value="UniProtKB-UniRule"/>
</dbReference>
<evidence type="ECO:0000256" key="1">
    <source>
        <dbReference type="ARBA" id="ARBA00005049"/>
    </source>
</evidence>
<evidence type="ECO:0000313" key="11">
    <source>
        <dbReference type="EMBL" id="VFJ44581.1"/>
    </source>
</evidence>
<evidence type="ECO:0000256" key="10">
    <source>
        <dbReference type="HAMAP-Rule" id="MF_00230"/>
    </source>
</evidence>
<dbReference type="SUPFAM" id="SSF52733">
    <property type="entry name" value="Nicotinate mononucleotide:5,6-dimethylbenzimidazole phosphoribosyltransferase (CobT)"/>
    <property type="match status" value="1"/>
</dbReference>
<evidence type="ECO:0000313" key="13">
    <source>
        <dbReference type="EMBL" id="VFK09895.1"/>
    </source>
</evidence>
<evidence type="ECO:0000256" key="8">
    <source>
        <dbReference type="ARBA" id="ARBA00030686"/>
    </source>
</evidence>
<dbReference type="EMBL" id="CAADFL010000119">
    <property type="protein sequence ID" value="VFK09895.1"/>
    <property type="molecule type" value="Genomic_DNA"/>
</dbReference>
<evidence type="ECO:0000256" key="2">
    <source>
        <dbReference type="ARBA" id="ARBA00007110"/>
    </source>
</evidence>
<dbReference type="Gene3D" id="3.40.50.10210">
    <property type="match status" value="1"/>
</dbReference>
<keyword evidence="5 10" id="KW-0169">Cobalamin biosynthesis</keyword>
<evidence type="ECO:0000256" key="9">
    <source>
        <dbReference type="ARBA" id="ARBA00047340"/>
    </source>
</evidence>
<comment type="function">
    <text evidence="10">Catalyzes the synthesis of alpha-ribazole-5'-phosphate from nicotinate mononucleotide (NAMN) and 5,6-dimethylbenzimidazole (DMB).</text>
</comment>
<dbReference type="InterPro" id="IPR036087">
    <property type="entry name" value="Nict_dMeBzImd_PRibTrfase_sf"/>
</dbReference>
<dbReference type="EC" id="2.4.2.21" evidence="3 10"/>
<keyword evidence="6 10" id="KW-0328">Glycosyltransferase</keyword>
<dbReference type="HAMAP" id="MF_00230">
    <property type="entry name" value="CobT"/>
    <property type="match status" value="1"/>
</dbReference>
<dbReference type="CDD" id="cd02439">
    <property type="entry name" value="DMB-PRT_CobT"/>
    <property type="match status" value="1"/>
</dbReference>
<dbReference type="Pfam" id="PF02277">
    <property type="entry name" value="DBI_PRT"/>
    <property type="match status" value="1"/>
</dbReference>
<dbReference type="Gene3D" id="1.10.1610.10">
    <property type="match status" value="1"/>
</dbReference>
<dbReference type="PANTHER" id="PTHR43463">
    <property type="entry name" value="NICOTINATE-NUCLEOTIDE--DIMETHYLBENZIMIDAZOLE PHOSPHORIBOSYLTRANSFERASE"/>
    <property type="match status" value="1"/>
</dbReference>
<dbReference type="UniPathway" id="UPA00061">
    <property type="reaction ID" value="UER00516"/>
</dbReference>
<organism evidence="12">
    <name type="scientific">Candidatus Kentrum sp. FM</name>
    <dbReference type="NCBI Taxonomy" id="2126340"/>
    <lineage>
        <taxon>Bacteria</taxon>
        <taxon>Pseudomonadati</taxon>
        <taxon>Pseudomonadota</taxon>
        <taxon>Gammaproteobacteria</taxon>
        <taxon>Candidatus Kentrum</taxon>
    </lineage>
</organism>
<feature type="active site" description="Proton acceptor" evidence="10">
    <location>
        <position position="342"/>
    </location>
</feature>
<dbReference type="EMBL" id="CAADFA010000127">
    <property type="protein sequence ID" value="VFJ53715.1"/>
    <property type="molecule type" value="Genomic_DNA"/>
</dbReference>